<protein>
    <recommendedName>
        <fullName evidence="3">Glycerol kinase</fullName>
    </recommendedName>
</protein>
<dbReference type="GO" id="GO:0007508">
    <property type="term" value="P:larval heart development"/>
    <property type="evidence" value="ECO:0007669"/>
    <property type="project" value="TreeGrafter"/>
</dbReference>
<sequence length="140" mass="16126">MAQHTQSRKFLQIIEDNFLMQVGEDPMRKGVLLDLVLPNQEGLIEDVKAEGSLGCSDHKMVELRILHGGSKALSRTRTLNFWRTNFSLFNDLLRGIPWDRALEEKRVQENWSVFKHHFLQAQDQCIPMIKKSGKGGRRPA</sequence>
<dbReference type="OrthoDB" id="6118220at2759"/>
<dbReference type="PANTHER" id="PTHR33395:SF22">
    <property type="entry name" value="REVERSE TRANSCRIPTASE DOMAIN-CONTAINING PROTEIN"/>
    <property type="match status" value="1"/>
</dbReference>
<name>A0A8K1FTF7_9PASS</name>
<evidence type="ECO:0000313" key="2">
    <source>
        <dbReference type="Proteomes" id="UP000796761"/>
    </source>
</evidence>
<dbReference type="AlphaFoldDB" id="A0A8K1FTF7"/>
<dbReference type="Proteomes" id="UP000796761">
    <property type="component" value="Unassembled WGS sequence"/>
</dbReference>
<dbReference type="PANTHER" id="PTHR33395">
    <property type="entry name" value="TRANSCRIPTASE, PUTATIVE-RELATED-RELATED"/>
    <property type="match status" value="1"/>
</dbReference>
<evidence type="ECO:0008006" key="3">
    <source>
        <dbReference type="Google" id="ProtNLM"/>
    </source>
</evidence>
<proteinExistence type="predicted"/>
<comment type="caution">
    <text evidence="1">The sequence shown here is derived from an EMBL/GenBank/DDBJ whole genome shotgun (WGS) entry which is preliminary data.</text>
</comment>
<accession>A0A8K1FTF7</accession>
<dbReference type="GO" id="GO:0061343">
    <property type="term" value="P:cell adhesion involved in heart morphogenesis"/>
    <property type="evidence" value="ECO:0007669"/>
    <property type="project" value="TreeGrafter"/>
</dbReference>
<reference evidence="1" key="1">
    <citation type="submission" date="2019-04" db="EMBL/GenBank/DDBJ databases">
        <title>Genome assembly of Zosterops borbonicus 15179.</title>
        <authorList>
            <person name="Leroy T."/>
            <person name="Anselmetti Y."/>
            <person name="Tilak M.-K."/>
            <person name="Nabholz B."/>
        </authorList>
    </citation>
    <scope>NUCLEOTIDE SEQUENCE</scope>
    <source>
        <strain evidence="1">HGM_15179</strain>
        <tissue evidence="1">Muscle</tissue>
    </source>
</reference>
<evidence type="ECO:0000313" key="1">
    <source>
        <dbReference type="EMBL" id="TRZ05888.1"/>
    </source>
</evidence>
<organism evidence="1 2">
    <name type="scientific">Zosterops borbonicus</name>
    <dbReference type="NCBI Taxonomy" id="364589"/>
    <lineage>
        <taxon>Eukaryota</taxon>
        <taxon>Metazoa</taxon>
        <taxon>Chordata</taxon>
        <taxon>Craniata</taxon>
        <taxon>Vertebrata</taxon>
        <taxon>Euteleostomi</taxon>
        <taxon>Archelosauria</taxon>
        <taxon>Archosauria</taxon>
        <taxon>Dinosauria</taxon>
        <taxon>Saurischia</taxon>
        <taxon>Theropoda</taxon>
        <taxon>Coelurosauria</taxon>
        <taxon>Aves</taxon>
        <taxon>Neognathae</taxon>
        <taxon>Neoaves</taxon>
        <taxon>Telluraves</taxon>
        <taxon>Australaves</taxon>
        <taxon>Passeriformes</taxon>
        <taxon>Sylvioidea</taxon>
        <taxon>Zosteropidae</taxon>
        <taxon>Zosterops</taxon>
    </lineage>
</organism>
<dbReference type="EMBL" id="SWJQ01003216">
    <property type="protein sequence ID" value="TRZ05888.1"/>
    <property type="molecule type" value="Genomic_DNA"/>
</dbReference>
<gene>
    <name evidence="1" type="ORF">HGM15179_021217</name>
</gene>
<keyword evidence="2" id="KW-1185">Reference proteome</keyword>
<dbReference type="GO" id="GO:0031012">
    <property type="term" value="C:extracellular matrix"/>
    <property type="evidence" value="ECO:0007669"/>
    <property type="project" value="TreeGrafter"/>
</dbReference>